<dbReference type="OrthoDB" id="5403747at2759"/>
<evidence type="ECO:0000313" key="3">
    <source>
        <dbReference type="Proteomes" id="UP000191672"/>
    </source>
</evidence>
<name>A0A1V6Q495_9EURO</name>
<feature type="compositionally biased region" description="Polar residues" evidence="1">
    <location>
        <begin position="1"/>
        <end position="14"/>
    </location>
</feature>
<evidence type="ECO:0000256" key="1">
    <source>
        <dbReference type="SAM" id="MobiDB-lite"/>
    </source>
</evidence>
<dbReference type="Proteomes" id="UP000191672">
    <property type="component" value="Unassembled WGS sequence"/>
</dbReference>
<keyword evidence="3" id="KW-1185">Reference proteome</keyword>
<feature type="region of interest" description="Disordered" evidence="1">
    <location>
        <begin position="1"/>
        <end position="20"/>
    </location>
</feature>
<protein>
    <submittedName>
        <fullName evidence="2">Uncharacterized protein</fullName>
    </submittedName>
</protein>
<comment type="caution">
    <text evidence="2">The sequence shown here is derived from an EMBL/GenBank/DDBJ whole genome shotgun (WGS) entry which is preliminary data.</text>
</comment>
<proteinExistence type="predicted"/>
<dbReference type="EMBL" id="MDYN01000014">
    <property type="protein sequence ID" value="OQD84079.1"/>
    <property type="molecule type" value="Genomic_DNA"/>
</dbReference>
<accession>A0A1V6Q495</accession>
<organism evidence="2 3">
    <name type="scientific">Penicillium antarcticum</name>
    <dbReference type="NCBI Taxonomy" id="416450"/>
    <lineage>
        <taxon>Eukaryota</taxon>
        <taxon>Fungi</taxon>
        <taxon>Dikarya</taxon>
        <taxon>Ascomycota</taxon>
        <taxon>Pezizomycotina</taxon>
        <taxon>Eurotiomycetes</taxon>
        <taxon>Eurotiomycetidae</taxon>
        <taxon>Eurotiales</taxon>
        <taxon>Aspergillaceae</taxon>
        <taxon>Penicillium</taxon>
    </lineage>
</organism>
<dbReference type="AlphaFoldDB" id="A0A1V6Q495"/>
<reference evidence="3" key="1">
    <citation type="journal article" date="2017" name="Nat. Microbiol.">
        <title>Global analysis of biosynthetic gene clusters reveals vast potential of secondary metabolite production in Penicillium species.</title>
        <authorList>
            <person name="Nielsen J.C."/>
            <person name="Grijseels S."/>
            <person name="Prigent S."/>
            <person name="Ji B."/>
            <person name="Dainat J."/>
            <person name="Nielsen K.F."/>
            <person name="Frisvad J.C."/>
            <person name="Workman M."/>
            <person name="Nielsen J."/>
        </authorList>
    </citation>
    <scope>NUCLEOTIDE SEQUENCE [LARGE SCALE GENOMIC DNA]</scope>
    <source>
        <strain evidence="3">IBT 31811</strain>
    </source>
</reference>
<sequence length="98" mass="10802">MSSSPKGTASAQEKNVSEIAGLTPSETKHLLLAYMCMTSPLKIDTKLLGTFTDTKAKSANWVFLKARRKLVKAYHETLADIKDKDETDGNQNDAKTQK</sequence>
<evidence type="ECO:0000313" key="2">
    <source>
        <dbReference type="EMBL" id="OQD84079.1"/>
    </source>
</evidence>
<gene>
    <name evidence="2" type="ORF">PENANT_c014G02610</name>
</gene>